<dbReference type="Pfam" id="PF13086">
    <property type="entry name" value="AAA_11"/>
    <property type="match status" value="1"/>
</dbReference>
<evidence type="ECO:0000256" key="15">
    <source>
        <dbReference type="ARBA" id="ARBA00023242"/>
    </source>
</evidence>
<feature type="domain" description="R3H" evidence="23">
    <location>
        <begin position="729"/>
        <end position="792"/>
    </location>
</feature>
<evidence type="ECO:0000256" key="10">
    <source>
        <dbReference type="ARBA" id="ARBA00022801"/>
    </source>
</evidence>
<dbReference type="GO" id="GO:0003677">
    <property type="term" value="F:DNA binding"/>
    <property type="evidence" value="ECO:0007669"/>
    <property type="project" value="InterPro"/>
</dbReference>
<dbReference type="GO" id="GO:0005634">
    <property type="term" value="C:nucleus"/>
    <property type="evidence" value="ECO:0007669"/>
    <property type="project" value="UniProtKB-SubCell"/>
</dbReference>
<dbReference type="SUPFAM" id="SSF56235">
    <property type="entry name" value="N-terminal nucleophile aminohydrolases (Ntn hydrolases)"/>
    <property type="match status" value="1"/>
</dbReference>
<dbReference type="STRING" id="6832.A0A553NX06"/>
<dbReference type="Pfam" id="PF01428">
    <property type="entry name" value="zf-AN1"/>
    <property type="match status" value="1"/>
</dbReference>
<dbReference type="SMART" id="SM00382">
    <property type="entry name" value="AAA"/>
    <property type="match status" value="1"/>
</dbReference>
<dbReference type="InterPro" id="IPR029055">
    <property type="entry name" value="Ntn_hydrolases_N"/>
</dbReference>
<dbReference type="CDD" id="cd18808">
    <property type="entry name" value="SF1_C_Upf1"/>
    <property type="match status" value="1"/>
</dbReference>
<comment type="similarity">
    <text evidence="5">Belongs to the Ntn-hydrolase family.</text>
</comment>
<evidence type="ECO:0000256" key="18">
    <source>
        <dbReference type="PIRSR" id="PIRSR600246-3"/>
    </source>
</evidence>
<dbReference type="EMBL" id="VCGU01000009">
    <property type="protein sequence ID" value="TRY69947.1"/>
    <property type="molecule type" value="Genomic_DNA"/>
</dbReference>
<dbReference type="GO" id="GO:0004067">
    <property type="term" value="F:asparaginase activity"/>
    <property type="evidence" value="ECO:0007669"/>
    <property type="project" value="UniProtKB-EC"/>
</dbReference>
<evidence type="ECO:0000256" key="16">
    <source>
        <dbReference type="ARBA" id="ARBA00049366"/>
    </source>
</evidence>
<dbReference type="Gene3D" id="3.40.50.300">
    <property type="entry name" value="P-loop containing nucleotide triphosphate hydrolases"/>
    <property type="match status" value="2"/>
</dbReference>
<evidence type="ECO:0000256" key="12">
    <source>
        <dbReference type="ARBA" id="ARBA00022833"/>
    </source>
</evidence>
<evidence type="ECO:0000256" key="5">
    <source>
        <dbReference type="ARBA" id="ARBA00010872"/>
    </source>
</evidence>
<dbReference type="InterPro" id="IPR027417">
    <property type="entry name" value="P-loop_NTPase"/>
</dbReference>
<evidence type="ECO:0008006" key="26">
    <source>
        <dbReference type="Google" id="ProtNLM"/>
    </source>
</evidence>
<dbReference type="GO" id="GO:0005737">
    <property type="term" value="C:cytoplasm"/>
    <property type="evidence" value="ECO:0007669"/>
    <property type="project" value="UniProtKB-SubCell"/>
</dbReference>
<evidence type="ECO:0000256" key="2">
    <source>
        <dbReference type="ARBA" id="ARBA00004123"/>
    </source>
</evidence>
<dbReference type="Pfam" id="PF01112">
    <property type="entry name" value="Asparaginase_2"/>
    <property type="match status" value="1"/>
</dbReference>
<evidence type="ECO:0000259" key="22">
    <source>
        <dbReference type="PROSITE" id="PS51039"/>
    </source>
</evidence>
<dbReference type="InterPro" id="IPR050534">
    <property type="entry name" value="Coronavir_polyprotein_1ab"/>
</dbReference>
<dbReference type="Pfam" id="PF01424">
    <property type="entry name" value="R3H"/>
    <property type="match status" value="1"/>
</dbReference>
<comment type="catalytic activity">
    <reaction evidence="1">
        <text>Cleavage of a beta-linked Asp residue from the N-terminus of a polypeptide.</text>
        <dbReference type="EC" id="3.4.19.5"/>
    </reaction>
</comment>
<evidence type="ECO:0000256" key="17">
    <source>
        <dbReference type="PIRSR" id="PIRSR600246-1"/>
    </source>
</evidence>
<dbReference type="InterPro" id="IPR000246">
    <property type="entry name" value="Peptidase_T2"/>
</dbReference>
<evidence type="ECO:0000256" key="9">
    <source>
        <dbReference type="ARBA" id="ARBA00022771"/>
    </source>
</evidence>
<evidence type="ECO:0000256" key="1">
    <source>
        <dbReference type="ARBA" id="ARBA00000306"/>
    </source>
</evidence>
<dbReference type="CDD" id="cd04702">
    <property type="entry name" value="ASRGL1_like"/>
    <property type="match status" value="1"/>
</dbReference>
<keyword evidence="25" id="KW-1185">Reference proteome</keyword>
<dbReference type="GO" id="GO:0008270">
    <property type="term" value="F:zinc ion binding"/>
    <property type="evidence" value="ECO:0007669"/>
    <property type="project" value="UniProtKB-KW"/>
</dbReference>
<dbReference type="InterPro" id="IPR048761">
    <property type="entry name" value="SMUBP-2_HCS1_1B"/>
</dbReference>
<evidence type="ECO:0000259" key="23">
    <source>
        <dbReference type="PROSITE" id="PS51061"/>
    </source>
</evidence>
<protein>
    <recommendedName>
        <fullName evidence="26">AN1-type domain-containing protein</fullName>
    </recommendedName>
</protein>
<dbReference type="GO" id="GO:0043139">
    <property type="term" value="F:5'-3' DNA helicase activity"/>
    <property type="evidence" value="ECO:0007669"/>
    <property type="project" value="TreeGrafter"/>
</dbReference>
<dbReference type="InterPro" id="IPR041679">
    <property type="entry name" value="DNA2/NAM7-like_C"/>
</dbReference>
<evidence type="ECO:0000256" key="13">
    <source>
        <dbReference type="ARBA" id="ARBA00022840"/>
    </source>
</evidence>
<reference evidence="24 25" key="1">
    <citation type="journal article" date="2018" name="Nat. Ecol. Evol.">
        <title>Genomic signatures of mitonuclear coevolution across populations of Tigriopus californicus.</title>
        <authorList>
            <person name="Barreto F.S."/>
            <person name="Watson E.T."/>
            <person name="Lima T.G."/>
            <person name="Willett C.S."/>
            <person name="Edmands S."/>
            <person name="Li W."/>
            <person name="Burton R.S."/>
        </authorList>
    </citation>
    <scope>NUCLEOTIDE SEQUENCE [LARGE SCALE GENOMIC DNA]</scope>
    <source>
        <strain evidence="24 25">San Diego</strain>
    </source>
</reference>
<evidence type="ECO:0000256" key="19">
    <source>
        <dbReference type="PROSITE-ProRule" id="PRU00449"/>
    </source>
</evidence>
<dbReference type="CDD" id="cd18044">
    <property type="entry name" value="DEXXQc_SMUBP2"/>
    <property type="match status" value="1"/>
</dbReference>
<feature type="compositionally biased region" description="Basic and acidic residues" evidence="21">
    <location>
        <begin position="685"/>
        <end position="719"/>
    </location>
</feature>
<dbReference type="Gene3D" id="2.40.30.270">
    <property type="match status" value="1"/>
</dbReference>
<comment type="catalytic activity">
    <reaction evidence="16">
        <text>L-asparagine + H2O = L-aspartate + NH4(+)</text>
        <dbReference type="Rhea" id="RHEA:21016"/>
        <dbReference type="ChEBI" id="CHEBI:15377"/>
        <dbReference type="ChEBI" id="CHEBI:28938"/>
        <dbReference type="ChEBI" id="CHEBI:29991"/>
        <dbReference type="ChEBI" id="CHEBI:58048"/>
        <dbReference type="EC" id="3.5.1.1"/>
    </reaction>
</comment>
<dbReference type="FunFam" id="3.40.50.300:FF:001146">
    <property type="entry name" value="DNA-binding protein SMUBP-2 isoform X1"/>
    <property type="match status" value="1"/>
</dbReference>
<dbReference type="InterPro" id="IPR041677">
    <property type="entry name" value="DNA2/NAM7_AAA_11"/>
</dbReference>
<evidence type="ECO:0000256" key="4">
    <source>
        <dbReference type="ARBA" id="ARBA00007913"/>
    </source>
</evidence>
<dbReference type="InterPro" id="IPR035896">
    <property type="entry name" value="AN1-like_Znf"/>
</dbReference>
<comment type="similarity">
    <text evidence="4">Belongs to the DNA2/NAM7 helicase family.</text>
</comment>
<dbReference type="SUPFAM" id="SSF52540">
    <property type="entry name" value="P-loop containing nucleoside triphosphate hydrolases"/>
    <property type="match status" value="1"/>
</dbReference>
<keyword evidence="14" id="KW-0694">RNA-binding</keyword>
<dbReference type="SMART" id="SM00154">
    <property type="entry name" value="ZnF_AN1"/>
    <property type="match status" value="1"/>
</dbReference>
<evidence type="ECO:0000256" key="8">
    <source>
        <dbReference type="ARBA" id="ARBA00022741"/>
    </source>
</evidence>
<dbReference type="InterPro" id="IPR036867">
    <property type="entry name" value="R3H_dom_sf"/>
</dbReference>
<dbReference type="PANTHER" id="PTHR43788">
    <property type="entry name" value="DNA2/NAM7 HELICASE FAMILY MEMBER"/>
    <property type="match status" value="1"/>
</dbReference>
<gene>
    <name evidence="24" type="ORF">TCAL_02888</name>
</gene>
<keyword evidence="9 19" id="KW-0863">Zinc-finger</keyword>
<dbReference type="GO" id="GO:0003723">
    <property type="term" value="F:RNA binding"/>
    <property type="evidence" value="ECO:0007669"/>
    <property type="project" value="UniProtKB-KW"/>
</dbReference>
<keyword evidence="10" id="KW-0378">Hydrolase</keyword>
<dbReference type="InterPro" id="IPR000058">
    <property type="entry name" value="Znf_AN1"/>
</dbReference>
<dbReference type="InterPro" id="IPR001374">
    <property type="entry name" value="R3H_dom"/>
</dbReference>
<dbReference type="InterPro" id="IPR004483">
    <property type="entry name" value="SMUBP-2/Hcs1-like"/>
</dbReference>
<keyword evidence="6" id="KW-0963">Cytoplasm</keyword>
<evidence type="ECO:0000256" key="11">
    <source>
        <dbReference type="ARBA" id="ARBA00022806"/>
    </source>
</evidence>
<evidence type="ECO:0000256" key="6">
    <source>
        <dbReference type="ARBA" id="ARBA00022490"/>
    </source>
</evidence>
<dbReference type="Gene3D" id="4.10.1110.10">
    <property type="entry name" value="AN1-like Zinc finger"/>
    <property type="match status" value="1"/>
</dbReference>
<evidence type="ECO:0000313" key="24">
    <source>
        <dbReference type="EMBL" id="TRY69947.1"/>
    </source>
</evidence>
<dbReference type="Gene3D" id="3.30.1370.50">
    <property type="entry name" value="R3H-like domain"/>
    <property type="match status" value="1"/>
</dbReference>
<evidence type="ECO:0000256" key="3">
    <source>
        <dbReference type="ARBA" id="ARBA00004496"/>
    </source>
</evidence>
<feature type="region of interest" description="Disordered" evidence="21">
    <location>
        <begin position="840"/>
        <end position="862"/>
    </location>
</feature>
<dbReference type="SUPFAM" id="SSF118310">
    <property type="entry name" value="AN1-like Zinc finger"/>
    <property type="match status" value="1"/>
</dbReference>
<dbReference type="GO" id="GO:0005524">
    <property type="term" value="F:ATP binding"/>
    <property type="evidence" value="ECO:0007669"/>
    <property type="project" value="UniProtKB-KW"/>
</dbReference>
<dbReference type="SMART" id="SM00393">
    <property type="entry name" value="R3H"/>
    <property type="match status" value="1"/>
</dbReference>
<feature type="active site" description="Nucleophile" evidence="17">
    <location>
        <position position="1178"/>
    </location>
</feature>
<dbReference type="Gene3D" id="3.60.20.30">
    <property type="entry name" value="(Glycosyl)asparaginase"/>
    <property type="match status" value="1"/>
</dbReference>
<dbReference type="Proteomes" id="UP000318571">
    <property type="component" value="Chromosome 9"/>
</dbReference>
<dbReference type="NCBIfam" id="TIGR00376">
    <property type="entry name" value="IGHMBP2 family helicase"/>
    <property type="match status" value="1"/>
</dbReference>
<dbReference type="PROSITE" id="PS51061">
    <property type="entry name" value="R3H"/>
    <property type="match status" value="1"/>
</dbReference>
<keyword evidence="8" id="KW-0547">Nucleotide-binding</keyword>
<evidence type="ECO:0000256" key="14">
    <source>
        <dbReference type="ARBA" id="ARBA00022884"/>
    </source>
</evidence>
<feature type="compositionally biased region" description="Basic residues" evidence="21">
    <location>
        <begin position="675"/>
        <end position="684"/>
    </location>
</feature>
<feature type="site" description="Cleavage; by autolysis" evidence="18">
    <location>
        <begin position="1177"/>
        <end position="1178"/>
    </location>
</feature>
<keyword evidence="15" id="KW-0539">Nucleus</keyword>
<evidence type="ECO:0000256" key="20">
    <source>
        <dbReference type="SAM" id="Coils"/>
    </source>
</evidence>
<comment type="subcellular location">
    <subcellularLocation>
        <location evidence="3">Cytoplasm</location>
    </subcellularLocation>
    <subcellularLocation>
        <location evidence="2">Nucleus</location>
    </subcellularLocation>
</comment>
<dbReference type="OMA" id="QAMYKGE"/>
<dbReference type="Pfam" id="PF21138">
    <property type="entry name" value="SMUBP-2_HCS1_1B"/>
    <property type="match status" value="1"/>
</dbReference>
<dbReference type="InterPro" id="IPR047187">
    <property type="entry name" value="SF1_C_Upf1"/>
</dbReference>
<keyword evidence="11" id="KW-0347">Helicase</keyword>
<dbReference type="PROSITE" id="PS51039">
    <property type="entry name" value="ZF_AN1"/>
    <property type="match status" value="1"/>
</dbReference>
<dbReference type="Pfam" id="PF13087">
    <property type="entry name" value="AAA_12"/>
    <property type="match status" value="1"/>
</dbReference>
<feature type="region of interest" description="Disordered" evidence="21">
    <location>
        <begin position="661"/>
        <end position="728"/>
    </location>
</feature>
<keyword evidence="13" id="KW-0067">ATP-binding</keyword>
<dbReference type="InterPro" id="IPR003593">
    <property type="entry name" value="AAA+_ATPase"/>
</dbReference>
<keyword evidence="20" id="KW-0175">Coiled coil</keyword>
<keyword evidence="12" id="KW-0862">Zinc</keyword>
<dbReference type="SUPFAM" id="SSF82708">
    <property type="entry name" value="R3H domain"/>
    <property type="match status" value="1"/>
</dbReference>
<comment type="caution">
    <text evidence="24">The sequence shown here is derived from an EMBL/GenBank/DDBJ whole genome shotgun (WGS) entry which is preliminary data.</text>
</comment>
<dbReference type="InterPro" id="IPR033844">
    <property type="entry name" value="ASRGL1_meta"/>
</dbReference>
<feature type="domain" description="AN1-type" evidence="22">
    <location>
        <begin position="873"/>
        <end position="922"/>
    </location>
</feature>
<organism evidence="24 25">
    <name type="scientific">Tigriopus californicus</name>
    <name type="common">Marine copepod</name>
    <dbReference type="NCBI Taxonomy" id="6832"/>
    <lineage>
        <taxon>Eukaryota</taxon>
        <taxon>Metazoa</taxon>
        <taxon>Ecdysozoa</taxon>
        <taxon>Arthropoda</taxon>
        <taxon>Crustacea</taxon>
        <taxon>Multicrustacea</taxon>
        <taxon>Hexanauplia</taxon>
        <taxon>Copepoda</taxon>
        <taxon>Harpacticoida</taxon>
        <taxon>Harpacticidae</taxon>
        <taxon>Tigriopus</taxon>
    </lineage>
</organism>
<keyword evidence="7" id="KW-0479">Metal-binding</keyword>
<proteinExistence type="inferred from homology"/>
<feature type="compositionally biased region" description="Basic and acidic residues" evidence="21">
    <location>
        <begin position="662"/>
        <end position="674"/>
    </location>
</feature>
<feature type="coiled-coil region" evidence="20">
    <location>
        <begin position="310"/>
        <end position="344"/>
    </location>
</feature>
<evidence type="ECO:0000256" key="7">
    <source>
        <dbReference type="ARBA" id="ARBA00022723"/>
    </source>
</evidence>
<sequence length="1301" mass="143593">MVGRESFVSDQRRWLQKEREAELEQSQALCDRLDVRELERRGLALRHLRISAQSTGLYGRTLLTFEPAQIHRKELPAHSITSGDIVGASNTNEGSESVSGVVIGVSSSAVQVSFEESLDVIPIDSDGVVNITKLANEVTHKRLKTALNYIETGSHSILDNCLLGNSTLSAPLQTLPPQILNGENLIQHVNEQLDDSQKEAVRFALLQKELAVVHGPPGTGKTTTIVEIITQAVKSGLKVLCCAPSNVAVDNLLARLVKNRIKVVRLGHPARVNVKLQKFSLDAHINMSDQTQLVRDIRREIDGNFVKMKKSRSKGEQSGLRREIKELRKELHERERNAVKEILRHSEVVLSTLTSASVEGPLRHVKERHFNITVIDECSQALEMACWIALPFAPKAILAGDHLQLPPTIMSEEAAREGLNFTLMERVIKELGSDVVRMLKVQYRMNEQIMTWASDALYKGEVKAHGSVKSHLLRDLPNVKDNENTSVPLVLIDTTGCDMYEMATPDEISKANEGEVALVCLHVEELISSGLNPADIAVITPYNLQVELIRLQLSSKYPKLEIRSVDGFQGREKEAVVLSLVRSNPNREIGFLAESRRLNVAVTRARRHVAVICNSETVSTDKFLQDFITYLEEHGEVRTGMQYQNGIDSLDLVRPEGMTLTIKDEVKPQESGKESRKKPEKKKRSCDVKTIKKKIPEAEVRSSEPANEEVKKRFHKDEISAEEQETADELKREKFTSVIENFIASGEGIHNLSPELNSHDRMVVHEIAKSHGLIHESTGEGRKRHIVLKKLAPVPPKEEKVQVKSDYVQCSGCLARMPKANIELHKIRCEKSPLQPFIPPAPKVTGVKPKKPKKQTQAQKEEEDIDQLLASFSKIDNVCNGEKCKAKILNLGVTCQFCRVRFCIEHSLPEAHGCGDAARRAARQQISRDGRIYSGSGRPSMKPDAVKRAQIQKKLDKKLNSLSDERKPKKPEKKELLLSNHLLSLKSKFAVAMKPVIVVHGGAGEISDSRVQPKLDGMRKAVREGYRILQQNQILDADFPSVAAEAVTAAVRVLEDLEAFNAGYGSVLTEDGEVEMDAGIMEGKNLAYGAVGGIVKVKNAIDVAAKVMNKSEHCFFAGAGANRFAESQHVPEVSGESLKSPFAIRALERFRNSENITNEIDDADEAPIVGKKEGSRGTVGAVALDAHGHLAAATSTGGLTGKLVGRIAAISTTGLGESFLRALVARRISEHVEKGEKSNVAIKRALDFMEQRVGGDGGAVLVTQSGDIGIEWNSTRMGWAYACNGRLHSGCNRHEDFDESI</sequence>
<dbReference type="FunFam" id="3.30.1370.50:FF:000002">
    <property type="entry name" value="Immunoglobulin mu DNA-binding protein 2"/>
    <property type="match status" value="1"/>
</dbReference>
<evidence type="ECO:0000256" key="21">
    <source>
        <dbReference type="SAM" id="MobiDB-lite"/>
    </source>
</evidence>
<evidence type="ECO:0000313" key="25">
    <source>
        <dbReference type="Proteomes" id="UP000318571"/>
    </source>
</evidence>
<name>A0A553NX06_TIGCA</name>
<dbReference type="PANTHER" id="PTHR43788:SF8">
    <property type="entry name" value="DNA-BINDING PROTEIN SMUBP-2"/>
    <property type="match status" value="1"/>
</dbReference>
<accession>A0A553NX06</accession>
<dbReference type="GO" id="GO:0008798">
    <property type="term" value="F:beta-aspartyl-peptidase activity"/>
    <property type="evidence" value="ECO:0007669"/>
    <property type="project" value="UniProtKB-EC"/>
</dbReference>